<sequence length="64" mass="6769">MSMTSGRGFHPDGEIRSSIISKRRSSSGDGVICSGDTTPITTDSEQIILVGGNQDQGRKNDSVE</sequence>
<evidence type="ECO:0000313" key="2">
    <source>
        <dbReference type="EMBL" id="KAJ6820537.1"/>
    </source>
</evidence>
<organism evidence="2 3">
    <name type="scientific">Iris pallida</name>
    <name type="common">Sweet iris</name>
    <dbReference type="NCBI Taxonomy" id="29817"/>
    <lineage>
        <taxon>Eukaryota</taxon>
        <taxon>Viridiplantae</taxon>
        <taxon>Streptophyta</taxon>
        <taxon>Embryophyta</taxon>
        <taxon>Tracheophyta</taxon>
        <taxon>Spermatophyta</taxon>
        <taxon>Magnoliopsida</taxon>
        <taxon>Liliopsida</taxon>
        <taxon>Asparagales</taxon>
        <taxon>Iridaceae</taxon>
        <taxon>Iridoideae</taxon>
        <taxon>Irideae</taxon>
        <taxon>Iris</taxon>
    </lineage>
</organism>
<comment type="caution">
    <text evidence="2">The sequence shown here is derived from an EMBL/GenBank/DDBJ whole genome shotgun (WGS) entry which is preliminary data.</text>
</comment>
<evidence type="ECO:0000256" key="1">
    <source>
        <dbReference type="SAM" id="MobiDB-lite"/>
    </source>
</evidence>
<reference evidence="2" key="1">
    <citation type="journal article" date="2023" name="GigaByte">
        <title>Genome assembly of the bearded iris, Iris pallida Lam.</title>
        <authorList>
            <person name="Bruccoleri R.E."/>
            <person name="Oakeley E.J."/>
            <person name="Faust A.M.E."/>
            <person name="Altorfer M."/>
            <person name="Dessus-Babus S."/>
            <person name="Burckhardt D."/>
            <person name="Oertli M."/>
            <person name="Naumann U."/>
            <person name="Petersen F."/>
            <person name="Wong J."/>
        </authorList>
    </citation>
    <scope>NUCLEOTIDE SEQUENCE</scope>
    <source>
        <strain evidence="2">GSM-AAB239-AS_SAM_17_03QT</strain>
    </source>
</reference>
<keyword evidence="3" id="KW-1185">Reference proteome</keyword>
<reference evidence="2" key="2">
    <citation type="submission" date="2023-04" db="EMBL/GenBank/DDBJ databases">
        <authorList>
            <person name="Bruccoleri R.E."/>
            <person name="Oakeley E.J."/>
            <person name="Faust A.-M."/>
            <person name="Dessus-Babus S."/>
            <person name="Altorfer M."/>
            <person name="Burckhardt D."/>
            <person name="Oertli M."/>
            <person name="Naumann U."/>
            <person name="Petersen F."/>
            <person name="Wong J."/>
        </authorList>
    </citation>
    <scope>NUCLEOTIDE SEQUENCE</scope>
    <source>
        <strain evidence="2">GSM-AAB239-AS_SAM_17_03QT</strain>
        <tissue evidence="2">Leaf</tissue>
    </source>
</reference>
<accession>A0AAX6FW75</accession>
<dbReference type="AlphaFoldDB" id="A0AAX6FW75"/>
<evidence type="ECO:0000313" key="3">
    <source>
        <dbReference type="Proteomes" id="UP001140949"/>
    </source>
</evidence>
<protein>
    <submittedName>
        <fullName evidence="2">Uncharacterized protein</fullName>
    </submittedName>
</protein>
<feature type="compositionally biased region" description="Polar residues" evidence="1">
    <location>
        <begin position="35"/>
        <end position="45"/>
    </location>
</feature>
<dbReference type="Proteomes" id="UP001140949">
    <property type="component" value="Unassembled WGS sequence"/>
</dbReference>
<proteinExistence type="predicted"/>
<gene>
    <name evidence="2" type="ORF">M6B38_396650</name>
</gene>
<name>A0AAX6FW75_IRIPA</name>
<feature type="region of interest" description="Disordered" evidence="1">
    <location>
        <begin position="1"/>
        <end position="64"/>
    </location>
</feature>
<dbReference type="EMBL" id="JANAVB010025594">
    <property type="protein sequence ID" value="KAJ6820537.1"/>
    <property type="molecule type" value="Genomic_DNA"/>
</dbReference>